<protein>
    <submittedName>
        <fullName evidence="2">Uncharacterized protein</fullName>
    </submittedName>
</protein>
<keyword evidence="3" id="KW-1185">Reference proteome</keyword>
<evidence type="ECO:0000313" key="2">
    <source>
        <dbReference type="EMBL" id="KAJ4951410.1"/>
    </source>
</evidence>
<gene>
    <name evidence="2" type="ORF">NE237_028242</name>
</gene>
<dbReference type="AlphaFoldDB" id="A0A9Q0JUY1"/>
<evidence type="ECO:0000313" key="3">
    <source>
        <dbReference type="Proteomes" id="UP001141806"/>
    </source>
</evidence>
<organism evidence="2 3">
    <name type="scientific">Protea cynaroides</name>
    <dbReference type="NCBI Taxonomy" id="273540"/>
    <lineage>
        <taxon>Eukaryota</taxon>
        <taxon>Viridiplantae</taxon>
        <taxon>Streptophyta</taxon>
        <taxon>Embryophyta</taxon>
        <taxon>Tracheophyta</taxon>
        <taxon>Spermatophyta</taxon>
        <taxon>Magnoliopsida</taxon>
        <taxon>Proteales</taxon>
        <taxon>Proteaceae</taxon>
        <taxon>Protea</taxon>
    </lineage>
</organism>
<reference evidence="2" key="1">
    <citation type="journal article" date="2023" name="Plant J.">
        <title>The genome of the king protea, Protea cynaroides.</title>
        <authorList>
            <person name="Chang J."/>
            <person name="Duong T.A."/>
            <person name="Schoeman C."/>
            <person name="Ma X."/>
            <person name="Roodt D."/>
            <person name="Barker N."/>
            <person name="Li Z."/>
            <person name="Van de Peer Y."/>
            <person name="Mizrachi E."/>
        </authorList>
    </citation>
    <scope>NUCLEOTIDE SEQUENCE</scope>
    <source>
        <tissue evidence="2">Young leaves</tissue>
    </source>
</reference>
<feature type="compositionally biased region" description="Polar residues" evidence="1">
    <location>
        <begin position="35"/>
        <end position="48"/>
    </location>
</feature>
<evidence type="ECO:0000256" key="1">
    <source>
        <dbReference type="SAM" id="MobiDB-lite"/>
    </source>
</evidence>
<comment type="caution">
    <text evidence="2">The sequence shown here is derived from an EMBL/GenBank/DDBJ whole genome shotgun (WGS) entry which is preliminary data.</text>
</comment>
<proteinExistence type="predicted"/>
<feature type="region of interest" description="Disordered" evidence="1">
    <location>
        <begin position="19"/>
        <end position="77"/>
    </location>
</feature>
<sequence>MGDAIGYIEELQGTVKKLQDEEEELEDEQDKKNSIHLQISNSTGFTVQDNEHSHVTISSEPTHHNHGSSSVNGIEKPAQEQRDSMIVFFILSLLQNQEIFRNVVCHRR</sequence>
<dbReference type="Proteomes" id="UP001141806">
    <property type="component" value="Unassembled WGS sequence"/>
</dbReference>
<accession>A0A9Q0JUY1</accession>
<name>A0A9Q0JUY1_9MAGN</name>
<dbReference type="EMBL" id="JAMYWD010000012">
    <property type="protein sequence ID" value="KAJ4951410.1"/>
    <property type="molecule type" value="Genomic_DNA"/>
</dbReference>